<feature type="compositionally biased region" description="Gly residues" evidence="1">
    <location>
        <begin position="26"/>
        <end position="37"/>
    </location>
</feature>
<feature type="domain" description="P2X purinoreceptor 7 intracellular" evidence="2">
    <location>
        <begin position="66"/>
        <end position="137"/>
    </location>
</feature>
<keyword evidence="4" id="KW-1185">Reference proteome</keyword>
<name>A0A8J9Z011_BRALA</name>
<evidence type="ECO:0000313" key="3">
    <source>
        <dbReference type="EMBL" id="CAH1244755.1"/>
    </source>
</evidence>
<dbReference type="Pfam" id="PF20478">
    <property type="entry name" value="P2RX7_C"/>
    <property type="match status" value="1"/>
</dbReference>
<gene>
    <name evidence="3" type="primary">Hypp7379</name>
    <name evidence="3" type="ORF">BLAG_LOCUS7317</name>
</gene>
<evidence type="ECO:0000313" key="4">
    <source>
        <dbReference type="Proteomes" id="UP000838412"/>
    </source>
</evidence>
<dbReference type="AlphaFoldDB" id="A0A8J9Z011"/>
<sequence length="247" mass="27669">MERWEFDPNNIAPYNFEPRLPSSSGGESGEGGSGGDTAGAAASMSPPAEPDTIGAVTMREWDENTNETTDRWRLEHFVWCRCGGKCRQMKTVRESVCCHDLVEAGKLGVGSKIHCLTEHPGFNSVVLSKDVLFCAMIAQWEIAQDRKADDDGYDDDDNYDDDVGNDDDDDEDEALGQEARGPKEMDNQAYRVHAYRQCATFLMIRNPHEERIRRVIPSCAVRAINETFPDPSGEFNFKGHYEEEGCM</sequence>
<dbReference type="InterPro" id="IPR046815">
    <property type="entry name" value="P2RX7_C"/>
</dbReference>
<reference evidence="3" key="1">
    <citation type="submission" date="2022-01" db="EMBL/GenBank/DDBJ databases">
        <authorList>
            <person name="Braso-Vives M."/>
        </authorList>
    </citation>
    <scope>NUCLEOTIDE SEQUENCE</scope>
</reference>
<dbReference type="PANTHER" id="PTHR36981">
    <property type="entry name" value="ZGC:195170"/>
    <property type="match status" value="1"/>
</dbReference>
<dbReference type="PANTHER" id="PTHR36981:SF9">
    <property type="entry name" value="NANOR-RELATED"/>
    <property type="match status" value="1"/>
</dbReference>
<evidence type="ECO:0000256" key="1">
    <source>
        <dbReference type="SAM" id="MobiDB-lite"/>
    </source>
</evidence>
<proteinExistence type="predicted"/>
<evidence type="ECO:0000259" key="2">
    <source>
        <dbReference type="Pfam" id="PF20478"/>
    </source>
</evidence>
<accession>A0A8J9Z011</accession>
<feature type="compositionally biased region" description="Acidic residues" evidence="1">
    <location>
        <begin position="151"/>
        <end position="175"/>
    </location>
</feature>
<feature type="region of interest" description="Disordered" evidence="1">
    <location>
        <begin position="1"/>
        <end position="52"/>
    </location>
</feature>
<dbReference type="OrthoDB" id="10032988at2759"/>
<dbReference type="EMBL" id="OV696699">
    <property type="protein sequence ID" value="CAH1244755.1"/>
    <property type="molecule type" value="Genomic_DNA"/>
</dbReference>
<feature type="region of interest" description="Disordered" evidence="1">
    <location>
        <begin position="146"/>
        <end position="183"/>
    </location>
</feature>
<protein>
    <submittedName>
        <fullName evidence="3">Hypp7379 protein</fullName>
    </submittedName>
</protein>
<dbReference type="Proteomes" id="UP000838412">
    <property type="component" value="Chromosome 14"/>
</dbReference>
<organism evidence="3 4">
    <name type="scientific">Branchiostoma lanceolatum</name>
    <name type="common">Common lancelet</name>
    <name type="synonym">Amphioxus lanceolatum</name>
    <dbReference type="NCBI Taxonomy" id="7740"/>
    <lineage>
        <taxon>Eukaryota</taxon>
        <taxon>Metazoa</taxon>
        <taxon>Chordata</taxon>
        <taxon>Cephalochordata</taxon>
        <taxon>Leptocardii</taxon>
        <taxon>Amphioxiformes</taxon>
        <taxon>Branchiostomatidae</taxon>
        <taxon>Branchiostoma</taxon>
    </lineage>
</organism>